<keyword evidence="3 6" id="KW-0812">Transmembrane</keyword>
<evidence type="ECO:0000256" key="3">
    <source>
        <dbReference type="ARBA" id="ARBA00022692"/>
    </source>
</evidence>
<keyword evidence="2" id="KW-0813">Transport</keyword>
<dbReference type="InterPro" id="IPR004813">
    <property type="entry name" value="OPT"/>
</dbReference>
<dbReference type="EMBL" id="CP155571">
    <property type="protein sequence ID" value="XFO75495.1"/>
    <property type="molecule type" value="Genomic_DNA"/>
</dbReference>
<evidence type="ECO:0000256" key="6">
    <source>
        <dbReference type="SAM" id="Phobius"/>
    </source>
</evidence>
<evidence type="ECO:0000256" key="5">
    <source>
        <dbReference type="ARBA" id="ARBA00023136"/>
    </source>
</evidence>
<feature type="transmembrane region" description="Helical" evidence="6">
    <location>
        <begin position="522"/>
        <end position="540"/>
    </location>
</feature>
<feature type="transmembrane region" description="Helical" evidence="6">
    <location>
        <begin position="411"/>
        <end position="432"/>
    </location>
</feature>
<evidence type="ECO:0000313" key="8">
    <source>
        <dbReference type="Proteomes" id="UP000216052"/>
    </source>
</evidence>
<feature type="transmembrane region" description="Helical" evidence="6">
    <location>
        <begin position="123"/>
        <end position="145"/>
    </location>
</feature>
<feature type="transmembrane region" description="Helical" evidence="6">
    <location>
        <begin position="290"/>
        <end position="308"/>
    </location>
</feature>
<evidence type="ECO:0000256" key="2">
    <source>
        <dbReference type="ARBA" id="ARBA00022448"/>
    </source>
</evidence>
<protein>
    <recommendedName>
        <fullName evidence="9">OPT oligopeptide transporter protein</fullName>
    </recommendedName>
</protein>
<feature type="transmembrane region" description="Helical" evidence="6">
    <location>
        <begin position="33"/>
        <end position="53"/>
    </location>
</feature>
<proteinExistence type="predicted"/>
<evidence type="ECO:0000256" key="4">
    <source>
        <dbReference type="ARBA" id="ARBA00022989"/>
    </source>
</evidence>
<keyword evidence="4 6" id="KW-1133">Transmembrane helix</keyword>
<feature type="transmembrane region" description="Helical" evidence="6">
    <location>
        <begin position="315"/>
        <end position="337"/>
    </location>
</feature>
<feature type="transmembrane region" description="Helical" evidence="6">
    <location>
        <begin position="202"/>
        <end position="222"/>
    </location>
</feature>
<comment type="subcellular location">
    <subcellularLocation>
        <location evidence="1">Membrane</location>
        <topology evidence="1">Multi-pass membrane protein</topology>
    </subcellularLocation>
</comment>
<dbReference type="Proteomes" id="UP000216052">
    <property type="component" value="Chromosome"/>
</dbReference>
<dbReference type="Pfam" id="PF03169">
    <property type="entry name" value="OPT"/>
    <property type="match status" value="2"/>
</dbReference>
<keyword evidence="8" id="KW-1185">Reference proteome</keyword>
<sequence>MEKSIKRESTLELEHYVPTDVPAQHPSSFEPMVFILNILMSVVGAIIGLQLIVQLGISTNTAIIGAMVAMFVARIPLQIFQKFLSIHRQNLVQTAVSSATFGASNSLLLPIGIPWLLGRIDLVLPTFIGVTCAMFLDAILLYFMYDSKVFPGSGIWPPGVATAESIIAGDQGGKRARLLLVGLVGGIAGAVFKIPMSAFGVAFIGNIWALTMFGVGLLVRGYSVQFFGVDINQLYIPHGIMVGAGIVALIQIFFIMKNRSDAQLKAQAVEGAVSYTRSNEQVRKALGTGFVLYLLIACMLAAITGLYTEMSSGMFAFWIIFAAFAAIVHELIVGLAAMHAGWFPAFATALIFLILGMIIGFPGVALAVLVGFCATTGPAFADMGYDLKTGWILRGRDRFPDFELQGRKQQLFAALTGFTVAVICTGLTYTLYFQQNLFPPVDKVYIATIKAGLGDPQISKYLLMWAVPGALIQWLGGSQRQMGVLFATGLLILYPQAGIAVLVAIVIRMLCARIWGERARGPQYILAAGFIAGDALYSFFNSIWKLKIK</sequence>
<dbReference type="RefSeq" id="WP_093796897.1">
    <property type="nucleotide sequence ID" value="NZ_CP155571.1"/>
</dbReference>
<feature type="transmembrane region" description="Helical" evidence="6">
    <location>
        <begin position="234"/>
        <end position="256"/>
    </location>
</feature>
<organism evidence="7 8">
    <name type="scientific">Sporomusa acidovorans (strain ATCC 49682 / DSM 3132 / Mol)</name>
    <dbReference type="NCBI Taxonomy" id="1123286"/>
    <lineage>
        <taxon>Bacteria</taxon>
        <taxon>Bacillati</taxon>
        <taxon>Bacillota</taxon>
        <taxon>Negativicutes</taxon>
        <taxon>Selenomonadales</taxon>
        <taxon>Sporomusaceae</taxon>
        <taxon>Sporomusa</taxon>
    </lineage>
</organism>
<keyword evidence="5 6" id="KW-0472">Membrane</keyword>
<feature type="transmembrane region" description="Helical" evidence="6">
    <location>
        <begin position="349"/>
        <end position="374"/>
    </location>
</feature>
<feature type="transmembrane region" description="Helical" evidence="6">
    <location>
        <begin position="59"/>
        <end position="77"/>
    </location>
</feature>
<accession>A0ABZ3JBH3</accession>
<evidence type="ECO:0000256" key="1">
    <source>
        <dbReference type="ARBA" id="ARBA00004141"/>
    </source>
</evidence>
<feature type="transmembrane region" description="Helical" evidence="6">
    <location>
        <begin position="178"/>
        <end position="196"/>
    </location>
</feature>
<evidence type="ECO:0008006" key="9">
    <source>
        <dbReference type="Google" id="ProtNLM"/>
    </source>
</evidence>
<reference evidence="7" key="1">
    <citation type="submission" date="2024-05" db="EMBL/GenBank/DDBJ databases">
        <title>Isolation and characterization of Sporomusa carbonis sp. nov., a carboxydotrophic hydrogenogen in the genus of Sporomusa isolated from a charcoal burning pile.</title>
        <authorList>
            <person name="Boeer T."/>
            <person name="Rosenbaum F."/>
            <person name="Eysell L."/>
            <person name="Mueller V."/>
            <person name="Daniel R."/>
            <person name="Poehlein A."/>
        </authorList>
    </citation>
    <scope>NUCLEOTIDE SEQUENCE [LARGE SCALE GENOMIC DNA]</scope>
    <source>
        <strain evidence="7">DSM 3132</strain>
    </source>
</reference>
<feature type="transmembrane region" description="Helical" evidence="6">
    <location>
        <begin position="98"/>
        <end position="117"/>
    </location>
</feature>
<gene>
    <name evidence="7" type="ORF">SPACI_056160</name>
</gene>
<name>A0ABZ3JBH3_SPOA4</name>
<feature type="transmembrane region" description="Helical" evidence="6">
    <location>
        <begin position="458"/>
        <end position="477"/>
    </location>
</feature>
<evidence type="ECO:0000313" key="7">
    <source>
        <dbReference type="EMBL" id="XFO75495.1"/>
    </source>
</evidence>
<feature type="transmembrane region" description="Helical" evidence="6">
    <location>
        <begin position="484"/>
        <end position="510"/>
    </location>
</feature>